<dbReference type="AlphaFoldDB" id="A0A1D9G3K5"/>
<protein>
    <submittedName>
        <fullName evidence="1">Uncharacterized protein</fullName>
    </submittedName>
</protein>
<evidence type="ECO:0000313" key="2">
    <source>
        <dbReference type="Proteomes" id="UP000176944"/>
    </source>
</evidence>
<evidence type="ECO:0000313" key="1">
    <source>
        <dbReference type="EMBL" id="AOY82105.1"/>
    </source>
</evidence>
<name>A0A1D9G3K5_MOOP1</name>
<sequence length="104" mass="11831">MIKLQKPIDTLALRCRLGQEQEKDYWVSIQLSVVSRQLKTSYSADDLNGLKAKDYEFLARAPQVAWPKGQGTEIKPMVTSFIQKHRLRYLRCCANSSVAQASTL</sequence>
<dbReference type="EMBL" id="CP017708">
    <property type="protein sequence ID" value="AOY82105.1"/>
    <property type="molecule type" value="Genomic_DNA"/>
</dbReference>
<accession>A0A1D9G3K5</accession>
<proteinExistence type="predicted"/>
<organism evidence="1 2">
    <name type="scientific">Moorena producens (strain JHB)</name>
    <dbReference type="NCBI Taxonomy" id="1454205"/>
    <lineage>
        <taxon>Bacteria</taxon>
        <taxon>Bacillati</taxon>
        <taxon>Cyanobacteriota</taxon>
        <taxon>Cyanophyceae</taxon>
        <taxon>Coleofasciculales</taxon>
        <taxon>Coleofasciculaceae</taxon>
        <taxon>Moorena</taxon>
    </lineage>
</organism>
<reference evidence="2" key="1">
    <citation type="submission" date="2016-10" db="EMBL/GenBank/DDBJ databases">
        <title>Comparative genomics uncovers the prolific and rare metabolic potential of the cyanobacterial genus Moorea.</title>
        <authorList>
            <person name="Leao T."/>
            <person name="Castelao G."/>
            <person name="Korobeynikov A."/>
            <person name="Monroe E.A."/>
            <person name="Podell S."/>
            <person name="Glukhov E."/>
            <person name="Allen E."/>
            <person name="Gerwick W.H."/>
            <person name="Gerwick L."/>
        </authorList>
    </citation>
    <scope>NUCLEOTIDE SEQUENCE [LARGE SCALE GENOMIC DNA]</scope>
    <source>
        <strain evidence="2">JHB</strain>
    </source>
</reference>
<dbReference type="Proteomes" id="UP000176944">
    <property type="component" value="Chromosome"/>
</dbReference>
<gene>
    <name evidence="1" type="ORF">BJP36_21565</name>
</gene>